<dbReference type="Proteomes" id="UP001051844">
    <property type="component" value="Unassembled WGS sequence"/>
</dbReference>
<comment type="caution">
    <text evidence="1">The sequence shown here is derived from an EMBL/GenBank/DDBJ whole genome shotgun (WGS) entry which is preliminary data.</text>
</comment>
<accession>A0AA37BZC8</accession>
<organism evidence="1 2">
    <name type="scientific">Streptomyces albidoflavus</name>
    <dbReference type="NCBI Taxonomy" id="1886"/>
    <lineage>
        <taxon>Bacteria</taxon>
        <taxon>Bacillati</taxon>
        <taxon>Actinomycetota</taxon>
        <taxon>Actinomycetes</taxon>
        <taxon>Kitasatosporales</taxon>
        <taxon>Streptomycetaceae</taxon>
        <taxon>Streptomyces</taxon>
        <taxon>Streptomyces albidoflavus group</taxon>
    </lineage>
</organism>
<evidence type="ECO:0000313" key="1">
    <source>
        <dbReference type="EMBL" id="GHI47625.1"/>
    </source>
</evidence>
<evidence type="ECO:0000313" key="2">
    <source>
        <dbReference type="Proteomes" id="UP001051844"/>
    </source>
</evidence>
<dbReference type="PROSITE" id="PS51257">
    <property type="entry name" value="PROKAR_LIPOPROTEIN"/>
    <property type="match status" value="1"/>
</dbReference>
<gene>
    <name evidence="1" type="ORF">ScoT_37990</name>
</gene>
<reference evidence="1" key="1">
    <citation type="submission" date="2022-09" db="EMBL/GenBank/DDBJ databases">
        <title>Whole genome shotgun sequence of Streptomyces albidoflavus NBRC 12854.</title>
        <authorList>
            <person name="Komaki H."/>
            <person name="Tamura T."/>
        </authorList>
    </citation>
    <scope>NUCLEOTIDE SEQUENCE</scope>
    <source>
        <strain evidence="1">NBRC 12854</strain>
    </source>
</reference>
<proteinExistence type="predicted"/>
<dbReference type="AlphaFoldDB" id="A0AA37BZC8"/>
<protein>
    <submittedName>
        <fullName evidence="1">Uncharacterized protein</fullName>
    </submittedName>
</protein>
<name>A0AA37BZC8_9ACTN</name>
<dbReference type="EMBL" id="BNDZ01000005">
    <property type="protein sequence ID" value="GHI47625.1"/>
    <property type="molecule type" value="Genomic_DNA"/>
</dbReference>
<sequence length="71" mass="7239">MTSVRAEDAAPSARVAEIVAELMVVASLSSVGCARLVVPGASPEAPRSGSVTAILGELGERRTGLHVTKRP</sequence>